<protein>
    <submittedName>
        <fullName evidence="1">Uncharacterized protein</fullName>
    </submittedName>
</protein>
<organism evidence="1">
    <name type="scientific">marine sediment metagenome</name>
    <dbReference type="NCBI Taxonomy" id="412755"/>
    <lineage>
        <taxon>unclassified sequences</taxon>
        <taxon>metagenomes</taxon>
        <taxon>ecological metagenomes</taxon>
    </lineage>
</organism>
<reference evidence="1" key="1">
    <citation type="journal article" date="2014" name="Front. Microbiol.">
        <title>High frequency of phylogenetically diverse reductive dehalogenase-homologous genes in deep subseafloor sedimentary metagenomes.</title>
        <authorList>
            <person name="Kawai M."/>
            <person name="Futagami T."/>
            <person name="Toyoda A."/>
            <person name="Takaki Y."/>
            <person name="Nishi S."/>
            <person name="Hori S."/>
            <person name="Arai W."/>
            <person name="Tsubouchi T."/>
            <person name="Morono Y."/>
            <person name="Uchiyama I."/>
            <person name="Ito T."/>
            <person name="Fujiyama A."/>
            <person name="Inagaki F."/>
            <person name="Takami H."/>
        </authorList>
    </citation>
    <scope>NUCLEOTIDE SEQUENCE</scope>
    <source>
        <strain evidence="1">Expedition CK06-06</strain>
    </source>
</reference>
<sequence length="36" mass="4290">PAGRPPNDPIVLFYDFMYQAASWDRSRRVIAKVEWH</sequence>
<proteinExistence type="predicted"/>
<accession>X0X6Y6</accession>
<dbReference type="AlphaFoldDB" id="X0X6Y6"/>
<evidence type="ECO:0000313" key="1">
    <source>
        <dbReference type="EMBL" id="GAG38800.1"/>
    </source>
</evidence>
<comment type="caution">
    <text evidence="1">The sequence shown here is derived from an EMBL/GenBank/DDBJ whole genome shotgun (WGS) entry which is preliminary data.</text>
</comment>
<gene>
    <name evidence="1" type="ORF">S01H1_62034</name>
</gene>
<dbReference type="EMBL" id="BARS01040719">
    <property type="protein sequence ID" value="GAG38800.1"/>
    <property type="molecule type" value="Genomic_DNA"/>
</dbReference>
<feature type="non-terminal residue" evidence="1">
    <location>
        <position position="1"/>
    </location>
</feature>
<name>X0X6Y6_9ZZZZ</name>